<proteinExistence type="predicted"/>
<evidence type="ECO:0000313" key="1">
    <source>
        <dbReference type="EMBL" id="KAF2690917.1"/>
    </source>
</evidence>
<reference evidence="1" key="1">
    <citation type="journal article" date="2020" name="Stud. Mycol.">
        <title>101 Dothideomycetes genomes: a test case for predicting lifestyles and emergence of pathogens.</title>
        <authorList>
            <person name="Haridas S."/>
            <person name="Albert R."/>
            <person name="Binder M."/>
            <person name="Bloem J."/>
            <person name="Labutti K."/>
            <person name="Salamov A."/>
            <person name="Andreopoulos B."/>
            <person name="Baker S."/>
            <person name="Barry K."/>
            <person name="Bills G."/>
            <person name="Bluhm B."/>
            <person name="Cannon C."/>
            <person name="Castanera R."/>
            <person name="Culley D."/>
            <person name="Daum C."/>
            <person name="Ezra D."/>
            <person name="Gonzalez J."/>
            <person name="Henrissat B."/>
            <person name="Kuo A."/>
            <person name="Liang C."/>
            <person name="Lipzen A."/>
            <person name="Lutzoni F."/>
            <person name="Magnuson J."/>
            <person name="Mondo S."/>
            <person name="Nolan M."/>
            <person name="Ohm R."/>
            <person name="Pangilinan J."/>
            <person name="Park H.-J."/>
            <person name="Ramirez L."/>
            <person name="Alfaro M."/>
            <person name="Sun H."/>
            <person name="Tritt A."/>
            <person name="Yoshinaga Y."/>
            <person name="Zwiers L.-H."/>
            <person name="Turgeon B."/>
            <person name="Goodwin S."/>
            <person name="Spatafora J."/>
            <person name="Crous P."/>
            <person name="Grigoriev I."/>
        </authorList>
    </citation>
    <scope>NUCLEOTIDE SEQUENCE</scope>
    <source>
        <strain evidence="1">CBS 122367</strain>
    </source>
</reference>
<dbReference type="Proteomes" id="UP000799291">
    <property type="component" value="Unassembled WGS sequence"/>
</dbReference>
<accession>A0A6G1JK26</accession>
<dbReference type="EMBL" id="MU005570">
    <property type="protein sequence ID" value="KAF2690917.1"/>
    <property type="molecule type" value="Genomic_DNA"/>
</dbReference>
<evidence type="ECO:0000313" key="2">
    <source>
        <dbReference type="Proteomes" id="UP000799291"/>
    </source>
</evidence>
<dbReference type="AlphaFoldDB" id="A0A6G1JK26"/>
<keyword evidence="2" id="KW-1185">Reference proteome</keyword>
<name>A0A6G1JK26_9PLEO</name>
<organism evidence="1 2">
    <name type="scientific">Lentithecium fluviatile CBS 122367</name>
    <dbReference type="NCBI Taxonomy" id="1168545"/>
    <lineage>
        <taxon>Eukaryota</taxon>
        <taxon>Fungi</taxon>
        <taxon>Dikarya</taxon>
        <taxon>Ascomycota</taxon>
        <taxon>Pezizomycotina</taxon>
        <taxon>Dothideomycetes</taxon>
        <taxon>Pleosporomycetidae</taxon>
        <taxon>Pleosporales</taxon>
        <taxon>Massarineae</taxon>
        <taxon>Lentitheciaceae</taxon>
        <taxon>Lentithecium</taxon>
    </lineage>
</organism>
<gene>
    <name evidence="1" type="ORF">K458DRAFT_382496</name>
</gene>
<sequence>MDTEMESDVPTAALSTIEPNQQLQNPLLKLPNCGDDTSTQPSIFPFMDLPKELRLQIYSYFSNTTYKPIDTVRPRRLPYWTVTLYHPSILRSRTIHDEAMNIANDRQPAAVFIRLN</sequence>
<dbReference type="OrthoDB" id="2951834at2759"/>
<protein>
    <submittedName>
        <fullName evidence="1">Uncharacterized protein</fullName>
    </submittedName>
</protein>